<proteinExistence type="predicted"/>
<organism evidence="1 2">
    <name type="scientific">Nocardioides marinquilinus</name>
    <dbReference type="NCBI Taxonomy" id="1210400"/>
    <lineage>
        <taxon>Bacteria</taxon>
        <taxon>Bacillati</taxon>
        <taxon>Actinomycetota</taxon>
        <taxon>Actinomycetes</taxon>
        <taxon>Propionibacteriales</taxon>
        <taxon>Nocardioidaceae</taxon>
        <taxon>Nocardioides</taxon>
    </lineage>
</organism>
<dbReference type="EMBL" id="BAABKG010000001">
    <property type="protein sequence ID" value="GAA5143339.1"/>
    <property type="molecule type" value="Genomic_DNA"/>
</dbReference>
<evidence type="ECO:0000313" key="1">
    <source>
        <dbReference type="EMBL" id="GAA5143339.1"/>
    </source>
</evidence>
<gene>
    <name evidence="1" type="ORF">GCM10023340_08580</name>
</gene>
<comment type="caution">
    <text evidence="1">The sequence shown here is derived from an EMBL/GenBank/DDBJ whole genome shotgun (WGS) entry which is preliminary data.</text>
</comment>
<protein>
    <recommendedName>
        <fullName evidence="3">Ig-like domain repeat protein</fullName>
    </recommendedName>
</protein>
<reference evidence="2" key="1">
    <citation type="journal article" date="2019" name="Int. J. Syst. Evol. Microbiol.">
        <title>The Global Catalogue of Microorganisms (GCM) 10K type strain sequencing project: providing services to taxonomists for standard genome sequencing and annotation.</title>
        <authorList>
            <consortium name="The Broad Institute Genomics Platform"/>
            <consortium name="The Broad Institute Genome Sequencing Center for Infectious Disease"/>
            <person name="Wu L."/>
            <person name="Ma J."/>
        </authorList>
    </citation>
    <scope>NUCLEOTIDE SEQUENCE [LARGE SCALE GENOMIC DNA]</scope>
    <source>
        <strain evidence="2">JCM 18459</strain>
    </source>
</reference>
<keyword evidence="2" id="KW-1185">Reference proteome</keyword>
<evidence type="ECO:0000313" key="2">
    <source>
        <dbReference type="Proteomes" id="UP001500221"/>
    </source>
</evidence>
<dbReference type="Proteomes" id="UP001500221">
    <property type="component" value="Unassembled WGS sequence"/>
</dbReference>
<dbReference type="RefSeq" id="WP_345454873.1">
    <property type="nucleotide sequence ID" value="NZ_BAABKG010000001.1"/>
</dbReference>
<sequence length="575" mass="58565">MADTVAGLVESVDWDATGTELTDDAAAGATVLTVDSIEDFDNAGGDLEINGERYEYLECDLTSSTITLATGLNDDAAEGDPVAPVVGGQVPLDLVAEVSTGDGEPSDVVIPFAERDLWPVGVYDDPVPVSLSADLERIVGVPSRVPVRDGAFLNPETVPINPALQADLDALTQALDELNTTTLPTLTSDLTAAEGAVTALQGRFPVTTPDISASAITANELAAGAVVTTKLAAGAVTAATIAAGAITTVKLAAGAVTANEIAAGAITAIKLSADAIDGKTITGAIVRTAGTGERIVVRNDGSGGIIESFAGLSGETPSVINPSAYQNRPTLTFETGAAGSNTRAARMLMVSDATESFLELNADAFYSLGKRVSLQSVVDSVSMGSISVASDGTARLSGKNEVRLFAETSITLTAPVITVPSGSVLDATMRNGDVGTGTFRDTVDARVWAVGESYQVASTADATPTGTGNVTLTNMSQQVTSPGATAVYMVTVNPDVEITTAGTVNLVELLVDGNATGQVIRTRGAASTRGGFARTYRITGLASGNHTISARTRNSAASSGATVYAQSYLTIHRVK</sequence>
<evidence type="ECO:0008006" key="3">
    <source>
        <dbReference type="Google" id="ProtNLM"/>
    </source>
</evidence>
<name>A0ABP9PDK3_9ACTN</name>
<accession>A0ABP9PDK3</accession>